<dbReference type="Pfam" id="PF01416">
    <property type="entry name" value="PseudoU_synth_1"/>
    <property type="match status" value="2"/>
</dbReference>
<dbReference type="CDD" id="cd02570">
    <property type="entry name" value="PseudoU_synth_EcTruA"/>
    <property type="match status" value="1"/>
</dbReference>
<evidence type="ECO:0000256" key="1">
    <source>
        <dbReference type="ARBA" id="ARBA00009375"/>
    </source>
</evidence>
<dbReference type="Gene3D" id="3.30.70.660">
    <property type="entry name" value="Pseudouridine synthase I, catalytic domain, C-terminal subdomain"/>
    <property type="match status" value="1"/>
</dbReference>
<dbReference type="PANTHER" id="PTHR11142:SF22">
    <property type="entry name" value="TRNA PSEUDOURIDINE SYNTHASE A 2"/>
    <property type="match status" value="1"/>
</dbReference>
<dbReference type="NCBIfam" id="TIGR00071">
    <property type="entry name" value="hisT_truA"/>
    <property type="match status" value="1"/>
</dbReference>
<evidence type="ECO:0000256" key="6">
    <source>
        <dbReference type="PIRSR" id="PIRSR001430-2"/>
    </source>
</evidence>
<feature type="active site" description="Nucleophile" evidence="4 5">
    <location>
        <position position="76"/>
    </location>
</feature>
<feature type="binding site" evidence="4 6">
    <location>
        <position position="134"/>
    </location>
    <ligand>
        <name>substrate</name>
    </ligand>
</feature>
<dbReference type="InterPro" id="IPR020103">
    <property type="entry name" value="PsdUridine_synth_cat_dom_sf"/>
</dbReference>
<evidence type="ECO:0000259" key="8">
    <source>
        <dbReference type="Pfam" id="PF01416"/>
    </source>
</evidence>
<evidence type="ECO:0000313" key="10">
    <source>
        <dbReference type="Proteomes" id="UP000283295"/>
    </source>
</evidence>
<proteinExistence type="inferred from homology"/>
<comment type="catalytic activity">
    <reaction evidence="4 7">
        <text>uridine(38/39/40) in tRNA = pseudouridine(38/39/40) in tRNA</text>
        <dbReference type="Rhea" id="RHEA:22376"/>
        <dbReference type="Rhea" id="RHEA-COMP:10085"/>
        <dbReference type="Rhea" id="RHEA-COMP:10087"/>
        <dbReference type="ChEBI" id="CHEBI:65314"/>
        <dbReference type="ChEBI" id="CHEBI:65315"/>
        <dbReference type="EC" id="5.4.99.12"/>
    </reaction>
</comment>
<evidence type="ECO:0000256" key="3">
    <source>
        <dbReference type="ARBA" id="ARBA00023235"/>
    </source>
</evidence>
<dbReference type="EC" id="5.4.99.12" evidence="4"/>
<comment type="caution">
    <text evidence="9">The sequence shown here is derived from an EMBL/GenBank/DDBJ whole genome shotgun (WGS) entry which is preliminary data.</text>
</comment>
<accession>A0A3R5WJV1</accession>
<dbReference type="InterPro" id="IPR001406">
    <property type="entry name" value="PsdUridine_synth_TruA"/>
</dbReference>
<keyword evidence="2 4" id="KW-0819">tRNA processing</keyword>
<dbReference type="EMBL" id="QRVK01000014">
    <property type="protein sequence ID" value="RGS42881.1"/>
    <property type="molecule type" value="Genomic_DNA"/>
</dbReference>
<comment type="similarity">
    <text evidence="1 4 7">Belongs to the tRNA pseudouridine synthase TruA family.</text>
</comment>
<reference evidence="9 10" key="1">
    <citation type="submission" date="2018-08" db="EMBL/GenBank/DDBJ databases">
        <title>A genome reference for cultivated species of the human gut microbiota.</title>
        <authorList>
            <person name="Zou Y."/>
            <person name="Xue W."/>
            <person name="Luo G."/>
        </authorList>
    </citation>
    <scope>NUCLEOTIDE SEQUENCE [LARGE SCALE GENOMIC DNA]</scope>
    <source>
        <strain evidence="9 10">AF22-21</strain>
    </source>
</reference>
<dbReference type="InterPro" id="IPR020097">
    <property type="entry name" value="PsdUridine_synth_TruA_a/b_dom"/>
</dbReference>
<dbReference type="GO" id="GO:0003723">
    <property type="term" value="F:RNA binding"/>
    <property type="evidence" value="ECO:0007669"/>
    <property type="project" value="InterPro"/>
</dbReference>
<dbReference type="PANTHER" id="PTHR11142">
    <property type="entry name" value="PSEUDOURIDYLATE SYNTHASE"/>
    <property type="match status" value="1"/>
</dbReference>
<dbReference type="OrthoDB" id="9811823at2"/>
<evidence type="ECO:0000313" key="9">
    <source>
        <dbReference type="EMBL" id="RGS42881.1"/>
    </source>
</evidence>
<comment type="subunit">
    <text evidence="4">Homodimer.</text>
</comment>
<feature type="domain" description="Pseudouridine synthase I TruA alpha/beta" evidence="8">
    <location>
        <begin position="169"/>
        <end position="271"/>
    </location>
</feature>
<dbReference type="GO" id="GO:0160147">
    <property type="term" value="F:tRNA pseudouridine(38-40) synthase activity"/>
    <property type="evidence" value="ECO:0007669"/>
    <property type="project" value="UniProtKB-EC"/>
</dbReference>
<name>A0A3R5WJV1_9FIRM</name>
<dbReference type="SUPFAM" id="SSF55120">
    <property type="entry name" value="Pseudouridine synthase"/>
    <property type="match status" value="1"/>
</dbReference>
<dbReference type="HAMAP" id="MF_00171">
    <property type="entry name" value="TruA"/>
    <property type="match status" value="1"/>
</dbReference>
<comment type="caution">
    <text evidence="4">Lacks conserved residue(s) required for the propagation of feature annotation.</text>
</comment>
<comment type="function">
    <text evidence="4">Formation of pseudouridine at positions 38, 39 and 40 in the anticodon stem and loop of transfer RNAs.</text>
</comment>
<dbReference type="PIRSF" id="PIRSF001430">
    <property type="entry name" value="tRNA_psdUrid_synth"/>
    <property type="match status" value="1"/>
</dbReference>
<feature type="domain" description="Pseudouridine synthase I TruA alpha/beta" evidence="8">
    <location>
        <begin position="9"/>
        <end position="126"/>
    </location>
</feature>
<dbReference type="GO" id="GO:0031119">
    <property type="term" value="P:tRNA pseudouridine synthesis"/>
    <property type="evidence" value="ECO:0007669"/>
    <property type="project" value="UniProtKB-UniRule"/>
</dbReference>
<dbReference type="Proteomes" id="UP000283295">
    <property type="component" value="Unassembled WGS sequence"/>
</dbReference>
<evidence type="ECO:0000256" key="2">
    <source>
        <dbReference type="ARBA" id="ARBA00022694"/>
    </source>
</evidence>
<evidence type="ECO:0000256" key="4">
    <source>
        <dbReference type="HAMAP-Rule" id="MF_00171"/>
    </source>
</evidence>
<gene>
    <name evidence="4" type="primary">truA</name>
    <name evidence="9" type="ORF">DWX94_07145</name>
</gene>
<dbReference type="Gene3D" id="3.30.70.580">
    <property type="entry name" value="Pseudouridine synthase I, catalytic domain, N-terminal subdomain"/>
    <property type="match status" value="1"/>
</dbReference>
<sequence length="271" mass="30372">MTNYRFTFSYDGTRYHGWESKTNADTVEGRIEAVLSKMVDGDNGKTSDVCRENMSADIRDTKTPAKVDIYGAGRTDAGVHARAMVASGRLNTNRTPDEIKDYLNRYLPADICALDVTVAGDRFHARLNATGKIYEYTLYVGLEKPVFDRNYVWCVPQGSVLDVDAMKKAASYLVGKHDFRSFCGNNKMKKSTVRTIYDVEIVKEGDYVRMRFHGNGFLQNMVRILTGTLVEIGYGHMDAEHMPEIIAGMDRQLAGPTAPPHGLCLLKVEYD</sequence>
<dbReference type="AlphaFoldDB" id="A0A3R5WJV1"/>
<evidence type="ECO:0000256" key="5">
    <source>
        <dbReference type="PIRSR" id="PIRSR001430-1"/>
    </source>
</evidence>
<evidence type="ECO:0000256" key="7">
    <source>
        <dbReference type="RuleBase" id="RU003792"/>
    </source>
</evidence>
<protein>
    <recommendedName>
        <fullName evidence="4">tRNA pseudouridine synthase A</fullName>
        <ecNumber evidence="4">5.4.99.12</ecNumber>
    </recommendedName>
    <alternativeName>
        <fullName evidence="4">tRNA pseudouridine(38-40) synthase</fullName>
    </alternativeName>
    <alternativeName>
        <fullName evidence="4">tRNA pseudouridylate synthase I</fullName>
    </alternativeName>
    <alternativeName>
        <fullName evidence="4">tRNA-uridine isomerase I</fullName>
    </alternativeName>
</protein>
<organism evidence="9 10">
    <name type="scientific">Coprococcus eutactus</name>
    <dbReference type="NCBI Taxonomy" id="33043"/>
    <lineage>
        <taxon>Bacteria</taxon>
        <taxon>Bacillati</taxon>
        <taxon>Bacillota</taxon>
        <taxon>Clostridia</taxon>
        <taxon>Lachnospirales</taxon>
        <taxon>Lachnospiraceae</taxon>
        <taxon>Coprococcus</taxon>
    </lineage>
</organism>
<dbReference type="InterPro" id="IPR020094">
    <property type="entry name" value="TruA/RsuA/RluB/E/F_N"/>
</dbReference>
<keyword evidence="3 4" id="KW-0413">Isomerase</keyword>
<dbReference type="InterPro" id="IPR020095">
    <property type="entry name" value="PsdUridine_synth_TruA_C"/>
</dbReference>